<dbReference type="RefSeq" id="WP_387980708.1">
    <property type="nucleotide sequence ID" value="NZ_JBHRWO010000021.1"/>
</dbReference>
<reference evidence="3" key="1">
    <citation type="journal article" date="2019" name="Int. J. Syst. Evol. Microbiol.">
        <title>The Global Catalogue of Microorganisms (GCM) 10K type strain sequencing project: providing services to taxonomists for standard genome sequencing and annotation.</title>
        <authorList>
            <consortium name="The Broad Institute Genomics Platform"/>
            <consortium name="The Broad Institute Genome Sequencing Center for Infectious Disease"/>
            <person name="Wu L."/>
            <person name="Ma J."/>
        </authorList>
    </citation>
    <scope>NUCLEOTIDE SEQUENCE [LARGE SCALE GENOMIC DNA]</scope>
    <source>
        <strain evidence="3">CGMCC 4.7396</strain>
    </source>
</reference>
<keyword evidence="1" id="KW-1133">Transmembrane helix</keyword>
<dbReference type="PANTHER" id="PTHR36832:SF1">
    <property type="entry name" value="SLR1174 PROTEIN"/>
    <property type="match status" value="1"/>
</dbReference>
<comment type="caution">
    <text evidence="2">The sequence shown here is derived from an EMBL/GenBank/DDBJ whole genome shotgun (WGS) entry which is preliminary data.</text>
</comment>
<evidence type="ECO:0000313" key="2">
    <source>
        <dbReference type="EMBL" id="MFC3495840.1"/>
    </source>
</evidence>
<sequence>MLNYAHPGLRARRALRGFAATMRISAVIHPADVPYVAVNVVFQLLQFGVLITIWRNLPQDQLGNTAFDVPALLTYTTVATAIGPLLNPQTSLSEHIANGTITVRMLWPMGIASQFASEMLGRILPVMLVTSGVVCGTALLLDVSLVGAGSLGLFAVSLLLGVAVGLMVDFCFALLTVRLANGIWFVITIRMACTTIVSGALIPFSLMPWHIGDVLQFLPFAAMASGPLLVYTQETGALGVIASQAAWALALGLGLMWWSKRLRDKVVGFGG</sequence>
<organism evidence="2 3">
    <name type="scientific">Glycomyces rhizosphaerae</name>
    <dbReference type="NCBI Taxonomy" id="2054422"/>
    <lineage>
        <taxon>Bacteria</taxon>
        <taxon>Bacillati</taxon>
        <taxon>Actinomycetota</taxon>
        <taxon>Actinomycetes</taxon>
        <taxon>Glycomycetales</taxon>
        <taxon>Glycomycetaceae</taxon>
        <taxon>Glycomyces</taxon>
    </lineage>
</organism>
<evidence type="ECO:0008006" key="4">
    <source>
        <dbReference type="Google" id="ProtNLM"/>
    </source>
</evidence>
<accession>A0ABV7Q8Q8</accession>
<keyword evidence="3" id="KW-1185">Reference proteome</keyword>
<feature type="transmembrane region" description="Helical" evidence="1">
    <location>
        <begin position="153"/>
        <end position="177"/>
    </location>
</feature>
<feature type="transmembrane region" description="Helical" evidence="1">
    <location>
        <begin position="123"/>
        <end position="141"/>
    </location>
</feature>
<feature type="transmembrane region" description="Helical" evidence="1">
    <location>
        <begin position="33"/>
        <end position="54"/>
    </location>
</feature>
<feature type="transmembrane region" description="Helical" evidence="1">
    <location>
        <begin position="237"/>
        <end position="258"/>
    </location>
</feature>
<keyword evidence="1" id="KW-0472">Membrane</keyword>
<dbReference type="PANTHER" id="PTHR36832">
    <property type="entry name" value="SLR1174 PROTEIN-RELATED"/>
    <property type="match status" value="1"/>
</dbReference>
<evidence type="ECO:0000256" key="1">
    <source>
        <dbReference type="SAM" id="Phobius"/>
    </source>
</evidence>
<name>A0ABV7Q8Q8_9ACTN</name>
<feature type="transmembrane region" description="Helical" evidence="1">
    <location>
        <begin position="183"/>
        <end position="202"/>
    </location>
</feature>
<evidence type="ECO:0000313" key="3">
    <source>
        <dbReference type="Proteomes" id="UP001595712"/>
    </source>
</evidence>
<proteinExistence type="predicted"/>
<protein>
    <recommendedName>
        <fullName evidence="4">ABC transporter permease</fullName>
    </recommendedName>
</protein>
<dbReference type="EMBL" id="JBHRWO010000021">
    <property type="protein sequence ID" value="MFC3495840.1"/>
    <property type="molecule type" value="Genomic_DNA"/>
</dbReference>
<feature type="transmembrane region" description="Helical" evidence="1">
    <location>
        <begin position="214"/>
        <end position="231"/>
    </location>
</feature>
<gene>
    <name evidence="2" type="ORF">ACFO8M_25450</name>
</gene>
<dbReference type="Proteomes" id="UP001595712">
    <property type="component" value="Unassembled WGS sequence"/>
</dbReference>
<keyword evidence="1" id="KW-0812">Transmembrane</keyword>